<evidence type="ECO:0000313" key="3">
    <source>
        <dbReference type="EMBL" id="SVB74062.1"/>
    </source>
</evidence>
<dbReference type="GO" id="GO:0035591">
    <property type="term" value="F:signaling adaptor activity"/>
    <property type="evidence" value="ECO:0007669"/>
    <property type="project" value="TreeGrafter"/>
</dbReference>
<name>A0A382GGT3_9ZZZZ</name>
<dbReference type="Gene3D" id="3.80.10.10">
    <property type="entry name" value="Ribonuclease Inhibitor"/>
    <property type="match status" value="1"/>
</dbReference>
<proteinExistence type="predicted"/>
<keyword evidence="1" id="KW-0433">Leucine-rich repeat</keyword>
<dbReference type="PANTHER" id="PTHR47566:SF1">
    <property type="entry name" value="PROTEIN NUD1"/>
    <property type="match status" value="1"/>
</dbReference>
<dbReference type="EMBL" id="UINC01055322">
    <property type="protein sequence ID" value="SVB74062.1"/>
    <property type="molecule type" value="Genomic_DNA"/>
</dbReference>
<sequence length="432" mass="47766">MNRFVITLTLFLSNISGQEVFFEKEDWADVTDPANWDPITESVAITRGDYQPLYNPLTEDGYDYTGEYYGDPSPEGTLWAPMPTAEASPEDYVAFVDAVDYCPPCVVEDDIILSLWILEEDEYWDVDMESWSSGDGGYGSSGGGFSYWRYPAGGQDEEETTYVPDDNFEQALIDLGYDDVIDNYVVTDSISGVTELVVAEKEISDLTGIEDFIALTHLNCRTNALVGLDVSNNTLLTYLHAGSNQLNDLDVRQNTELTTLWVGFNSLDSLDVNANTALIDLRCPGNQLTSIDVSTNIALEHLDLWVNQLTTLDVSANTALTVLKCASNQLTYLNMRNGVTEQLTSFNATNNLLTCIETLDPDYATENWTYANGNIDDGVIFSVICGLTITAIADTSMDEDSELVLQLSAESDQGYDIYFEAQSDTSSVYTYV</sequence>
<reference evidence="3" key="1">
    <citation type="submission" date="2018-05" db="EMBL/GenBank/DDBJ databases">
        <authorList>
            <person name="Lanie J.A."/>
            <person name="Ng W.-L."/>
            <person name="Kazmierczak K.M."/>
            <person name="Andrzejewski T.M."/>
            <person name="Davidsen T.M."/>
            <person name="Wayne K.J."/>
            <person name="Tettelin H."/>
            <person name="Glass J.I."/>
            <person name="Rusch D."/>
            <person name="Podicherti R."/>
            <person name="Tsui H.-C.T."/>
            <person name="Winkler M.E."/>
        </authorList>
    </citation>
    <scope>NUCLEOTIDE SEQUENCE</scope>
</reference>
<dbReference type="PANTHER" id="PTHR47566">
    <property type="match status" value="1"/>
</dbReference>
<dbReference type="SUPFAM" id="SSF52058">
    <property type="entry name" value="L domain-like"/>
    <property type="match status" value="1"/>
</dbReference>
<organism evidence="3">
    <name type="scientific">marine metagenome</name>
    <dbReference type="NCBI Taxonomy" id="408172"/>
    <lineage>
        <taxon>unclassified sequences</taxon>
        <taxon>metagenomes</taxon>
        <taxon>ecological metagenomes</taxon>
    </lineage>
</organism>
<accession>A0A382GGT3</accession>
<gene>
    <name evidence="3" type="ORF">METZ01_LOCUS226916</name>
</gene>
<evidence type="ECO:0000256" key="2">
    <source>
        <dbReference type="ARBA" id="ARBA00022737"/>
    </source>
</evidence>
<dbReference type="InterPro" id="IPR032675">
    <property type="entry name" value="LRR_dom_sf"/>
</dbReference>
<keyword evidence="2" id="KW-0677">Repeat</keyword>
<dbReference type="AlphaFoldDB" id="A0A382GGT3"/>
<feature type="non-terminal residue" evidence="3">
    <location>
        <position position="432"/>
    </location>
</feature>
<dbReference type="InterPro" id="IPR052574">
    <property type="entry name" value="CDIRP"/>
</dbReference>
<protein>
    <submittedName>
        <fullName evidence="3">Uncharacterized protein</fullName>
    </submittedName>
</protein>
<evidence type="ECO:0000256" key="1">
    <source>
        <dbReference type="ARBA" id="ARBA00022614"/>
    </source>
</evidence>